<evidence type="ECO:0008006" key="3">
    <source>
        <dbReference type="Google" id="ProtNLM"/>
    </source>
</evidence>
<comment type="caution">
    <text evidence="1">The sequence shown here is derived from an EMBL/GenBank/DDBJ whole genome shotgun (WGS) entry which is preliminary data.</text>
</comment>
<gene>
    <name evidence="1" type="ORF">HMPREF9709_01230</name>
</gene>
<organism evidence="1 2">
    <name type="scientific">Helcococcus kunzii ATCC 51366</name>
    <dbReference type="NCBI Taxonomy" id="883114"/>
    <lineage>
        <taxon>Bacteria</taxon>
        <taxon>Bacillati</taxon>
        <taxon>Bacillota</taxon>
        <taxon>Tissierellia</taxon>
        <taxon>Tissierellales</taxon>
        <taxon>Peptoniphilaceae</taxon>
        <taxon>Helcococcus</taxon>
    </lineage>
</organism>
<dbReference type="AlphaFoldDB" id="H3NPG9"/>
<name>H3NPG9_9FIRM</name>
<evidence type="ECO:0000313" key="2">
    <source>
        <dbReference type="Proteomes" id="UP000004191"/>
    </source>
</evidence>
<dbReference type="STRING" id="883114.HMPREF9709_01230"/>
<dbReference type="OrthoDB" id="5363652at2"/>
<dbReference type="eggNOG" id="COG4823">
    <property type="taxonomic scope" value="Bacteria"/>
</dbReference>
<protein>
    <recommendedName>
        <fullName evidence="3">Abi-like protein</fullName>
    </recommendedName>
</protein>
<sequence>MNKCKNSPHDQHYDINNYYNKTSIKKIWSSIEREIGYNKDSDVVKHHNTNYGKKMPLWVLVELISFSNLSKYYNSLYTWDQKIIANLVGFNNNNLSNWLHCMSVLRNMCAHNNRLYNKTFRPATKLTKGFLRFNPDIKNDSLFAYIITLSRLLPNKPLKKDFKVSFINLINSYKEKVNFEKIGLVDNYIKLL</sequence>
<dbReference type="PATRIC" id="fig|883114.3.peg.1220"/>
<keyword evidence="2" id="KW-1185">Reference proteome</keyword>
<accession>H3NPG9</accession>
<proteinExistence type="predicted"/>
<dbReference type="Pfam" id="PF07751">
    <property type="entry name" value="Abi_2"/>
    <property type="match status" value="1"/>
</dbReference>
<dbReference type="Proteomes" id="UP000004191">
    <property type="component" value="Unassembled WGS sequence"/>
</dbReference>
<evidence type="ECO:0000313" key="1">
    <source>
        <dbReference type="EMBL" id="EHR33482.1"/>
    </source>
</evidence>
<dbReference type="InterPro" id="IPR011664">
    <property type="entry name" value="Abi_system_AbiD/AbiF-like"/>
</dbReference>
<dbReference type="HOGENOM" id="CLU_044962_4_0_9"/>
<reference evidence="1 2" key="1">
    <citation type="submission" date="2012-01" db="EMBL/GenBank/DDBJ databases">
        <title>The Genome Sequence of Helcococcus kunzii ATCC 51366.</title>
        <authorList>
            <consortium name="The Broad Institute Genome Sequencing Platform"/>
            <person name="Earl A."/>
            <person name="Ward D."/>
            <person name="Feldgarden M."/>
            <person name="Gevers D."/>
            <person name="Huys G."/>
            <person name="Young S.K."/>
            <person name="Zeng Q."/>
            <person name="Gargeya S."/>
            <person name="Fitzgerald M."/>
            <person name="Haas B."/>
            <person name="Abouelleil A."/>
            <person name="Alvarado L."/>
            <person name="Arachchi H.M."/>
            <person name="Berlin A."/>
            <person name="Chapman S.B."/>
            <person name="Gearin G."/>
            <person name="Goldberg J."/>
            <person name="Griggs A."/>
            <person name="Gujja S."/>
            <person name="Hansen M."/>
            <person name="Heiman D."/>
            <person name="Howarth C."/>
            <person name="Larimer J."/>
            <person name="Lui A."/>
            <person name="MacDonald P.J.P."/>
            <person name="McCowen C."/>
            <person name="Montmayeur A."/>
            <person name="Murphy C."/>
            <person name="Neiman D."/>
            <person name="Pearson M."/>
            <person name="Priest M."/>
            <person name="Roberts A."/>
            <person name="Saif S."/>
            <person name="Shea T."/>
            <person name="Sisk P."/>
            <person name="Stolte C."/>
            <person name="Sykes S."/>
            <person name="Wortman J."/>
            <person name="Nusbaum C."/>
            <person name="Birren B."/>
        </authorList>
    </citation>
    <scope>NUCLEOTIDE SEQUENCE [LARGE SCALE GENOMIC DNA]</scope>
    <source>
        <strain evidence="1 2">ATCC 51366</strain>
    </source>
</reference>
<dbReference type="EMBL" id="AGEI01000023">
    <property type="protein sequence ID" value="EHR33482.1"/>
    <property type="molecule type" value="Genomic_DNA"/>
</dbReference>